<evidence type="ECO:0000256" key="6">
    <source>
        <dbReference type="RuleBase" id="RU366026"/>
    </source>
</evidence>
<dbReference type="Gene3D" id="1.20.1200.10">
    <property type="entry name" value="Cobalamin adenosyltransferase-like"/>
    <property type="match status" value="1"/>
</dbReference>
<accession>A0A1B8U0N0</accession>
<dbReference type="Proteomes" id="UP000092584">
    <property type="component" value="Unassembled WGS sequence"/>
</dbReference>
<dbReference type="OrthoDB" id="9778896at2"/>
<protein>
    <recommendedName>
        <fullName evidence="6">Corrinoid adenosyltransferase</fullName>
        <ecNumber evidence="6">2.5.1.17</ecNumber>
    </recommendedName>
    <alternativeName>
        <fullName evidence="6">Cob(II)alamin adenosyltransferase</fullName>
    </alternativeName>
    <alternativeName>
        <fullName evidence="6">Cob(II)yrinic acid a,c-diamide adenosyltransferase</fullName>
    </alternativeName>
    <alternativeName>
        <fullName evidence="6">Cobinamide/cobalamin adenosyltransferase</fullName>
    </alternativeName>
</protein>
<sequence length="190" mass="21588">MKIYTKTGDNGTTALFGGSRVKKYNLRIESYGTVDELNSYIGLIKDQDISSAAKDALLKIQNELFTLGAMLATPPEKETLKSGKERLNIPKIDENSILFLENEIDKMDEVLPQMTHFILPGGHQAVSFCHVARCVCRRAERLSVELNDNEPINEDILKYLNRLSDYLFVLARKLSLDLQVEEIKWIPTKQ</sequence>
<comment type="subunit">
    <text evidence="2">Homotrimer.</text>
</comment>
<dbReference type="Pfam" id="PF01923">
    <property type="entry name" value="Cob_adeno_trans"/>
    <property type="match status" value="1"/>
</dbReference>
<keyword evidence="3 6" id="KW-0808">Transferase</keyword>
<evidence type="ECO:0000256" key="5">
    <source>
        <dbReference type="ARBA" id="ARBA00022840"/>
    </source>
</evidence>
<evidence type="ECO:0000256" key="1">
    <source>
        <dbReference type="ARBA" id="ARBA00007487"/>
    </source>
</evidence>
<name>A0A1B8U0N0_9FLAO</name>
<dbReference type="InterPro" id="IPR016030">
    <property type="entry name" value="CblAdoTrfase-like"/>
</dbReference>
<comment type="caution">
    <text evidence="8">The sequence shown here is derived from an EMBL/GenBank/DDBJ whole genome shotgun (WGS) entry which is preliminary data.</text>
</comment>
<dbReference type="EMBL" id="LSFM01000018">
    <property type="protein sequence ID" value="OBY65458.1"/>
    <property type="molecule type" value="Genomic_DNA"/>
</dbReference>
<dbReference type="KEGG" id="pob:LPB03_01515"/>
<keyword evidence="6" id="KW-0169">Cobalamin biosynthesis</keyword>
<dbReference type="GO" id="GO:0005524">
    <property type="term" value="F:ATP binding"/>
    <property type="evidence" value="ECO:0007669"/>
    <property type="project" value="UniProtKB-UniRule"/>
</dbReference>
<proteinExistence type="inferred from homology"/>
<feature type="domain" description="Cobalamin adenosyltransferase-like" evidence="7">
    <location>
        <begin position="3"/>
        <end position="173"/>
    </location>
</feature>
<keyword evidence="4 6" id="KW-0547">Nucleotide-binding</keyword>
<comment type="similarity">
    <text evidence="1 6">Belongs to the Cob(I)alamin adenosyltransferase family.</text>
</comment>
<evidence type="ECO:0000256" key="2">
    <source>
        <dbReference type="ARBA" id="ARBA00011233"/>
    </source>
</evidence>
<dbReference type="PANTHER" id="PTHR12213:SF0">
    <property type="entry name" value="CORRINOID ADENOSYLTRANSFERASE MMAB"/>
    <property type="match status" value="1"/>
</dbReference>
<dbReference type="RefSeq" id="WP_065318235.1">
    <property type="nucleotide sequence ID" value="NZ_CP017477.1"/>
</dbReference>
<organism evidence="8 9">
    <name type="scientific">Polaribacter vadi</name>
    <dbReference type="NCBI Taxonomy" id="1774273"/>
    <lineage>
        <taxon>Bacteria</taxon>
        <taxon>Pseudomonadati</taxon>
        <taxon>Bacteroidota</taxon>
        <taxon>Flavobacteriia</taxon>
        <taxon>Flavobacteriales</taxon>
        <taxon>Flavobacteriaceae</taxon>
    </lineage>
</organism>
<reference evidence="9" key="1">
    <citation type="submission" date="2016-02" db="EMBL/GenBank/DDBJ databases">
        <authorList>
            <person name="Shin S.-K."/>
            <person name="Yi H."/>
            <person name="Kim E."/>
        </authorList>
    </citation>
    <scope>NUCLEOTIDE SEQUENCE [LARGE SCALE GENOMIC DNA]</scope>
    <source>
        <strain evidence="9">LPB0003</strain>
    </source>
</reference>
<evidence type="ECO:0000313" key="9">
    <source>
        <dbReference type="Proteomes" id="UP000092584"/>
    </source>
</evidence>
<dbReference type="EC" id="2.5.1.17" evidence="6"/>
<gene>
    <name evidence="8" type="ORF">LPB3_03595</name>
</gene>
<keyword evidence="5 6" id="KW-0067">ATP-binding</keyword>
<dbReference type="UniPathway" id="UPA00148">
    <property type="reaction ID" value="UER00233"/>
</dbReference>
<dbReference type="FunFam" id="1.20.1200.10:FF:000001">
    <property type="entry name" value="Cob(I)yrinic acid a,c-diamide adenosyltransferase"/>
    <property type="match status" value="1"/>
</dbReference>
<comment type="catalytic activity">
    <reaction evidence="6">
        <text>2 cob(II)yrinate a,c diamide + reduced [electron-transfer flavoprotein] + 2 ATP = 2 adenosylcob(III)yrinate a,c-diamide + 2 triphosphate + oxidized [electron-transfer flavoprotein] + 3 H(+)</text>
        <dbReference type="Rhea" id="RHEA:11528"/>
        <dbReference type="Rhea" id="RHEA-COMP:10685"/>
        <dbReference type="Rhea" id="RHEA-COMP:10686"/>
        <dbReference type="ChEBI" id="CHEBI:15378"/>
        <dbReference type="ChEBI" id="CHEBI:18036"/>
        <dbReference type="ChEBI" id="CHEBI:30616"/>
        <dbReference type="ChEBI" id="CHEBI:57692"/>
        <dbReference type="ChEBI" id="CHEBI:58307"/>
        <dbReference type="ChEBI" id="CHEBI:58503"/>
        <dbReference type="ChEBI" id="CHEBI:58537"/>
        <dbReference type="EC" id="2.5.1.17"/>
    </reaction>
</comment>
<dbReference type="InterPro" id="IPR036451">
    <property type="entry name" value="CblAdoTrfase-like_sf"/>
</dbReference>
<evidence type="ECO:0000259" key="7">
    <source>
        <dbReference type="Pfam" id="PF01923"/>
    </source>
</evidence>
<dbReference type="PANTHER" id="PTHR12213">
    <property type="entry name" value="CORRINOID ADENOSYLTRANSFERASE"/>
    <property type="match status" value="1"/>
</dbReference>
<comment type="pathway">
    <text evidence="6">Cofactor biosynthesis; adenosylcobalamin biosynthesis; adenosylcobalamin from cob(II)yrinate a,c-diamide: step 2/7.</text>
</comment>
<evidence type="ECO:0000256" key="3">
    <source>
        <dbReference type="ARBA" id="ARBA00022679"/>
    </source>
</evidence>
<dbReference type="InterPro" id="IPR029499">
    <property type="entry name" value="PduO-typ"/>
</dbReference>
<dbReference type="NCBIfam" id="TIGR00636">
    <property type="entry name" value="PduO_Nterm"/>
    <property type="match status" value="1"/>
</dbReference>
<dbReference type="SUPFAM" id="SSF89028">
    <property type="entry name" value="Cobalamin adenosyltransferase-like"/>
    <property type="match status" value="1"/>
</dbReference>
<evidence type="ECO:0000256" key="4">
    <source>
        <dbReference type="ARBA" id="ARBA00022741"/>
    </source>
</evidence>
<dbReference type="AlphaFoldDB" id="A0A1B8U0N0"/>
<comment type="catalytic activity">
    <reaction evidence="6">
        <text>2 cob(II)alamin + reduced [electron-transfer flavoprotein] + 2 ATP = 2 adenosylcob(III)alamin + 2 triphosphate + oxidized [electron-transfer flavoprotein] + 3 H(+)</text>
        <dbReference type="Rhea" id="RHEA:28671"/>
        <dbReference type="Rhea" id="RHEA-COMP:10685"/>
        <dbReference type="Rhea" id="RHEA-COMP:10686"/>
        <dbReference type="ChEBI" id="CHEBI:15378"/>
        <dbReference type="ChEBI" id="CHEBI:16304"/>
        <dbReference type="ChEBI" id="CHEBI:18036"/>
        <dbReference type="ChEBI" id="CHEBI:18408"/>
        <dbReference type="ChEBI" id="CHEBI:30616"/>
        <dbReference type="ChEBI" id="CHEBI:57692"/>
        <dbReference type="ChEBI" id="CHEBI:58307"/>
        <dbReference type="EC" id="2.5.1.17"/>
    </reaction>
</comment>
<keyword evidence="9" id="KW-1185">Reference proteome</keyword>
<dbReference type="GO" id="GO:0008817">
    <property type="term" value="F:corrinoid adenosyltransferase activity"/>
    <property type="evidence" value="ECO:0007669"/>
    <property type="project" value="UniProtKB-UniRule"/>
</dbReference>
<evidence type="ECO:0000313" key="8">
    <source>
        <dbReference type="EMBL" id="OBY65458.1"/>
    </source>
</evidence>
<dbReference type="GO" id="GO:0009236">
    <property type="term" value="P:cobalamin biosynthetic process"/>
    <property type="evidence" value="ECO:0007669"/>
    <property type="project" value="UniProtKB-UniRule"/>
</dbReference>
<dbReference type="STRING" id="1774273.LPB03_01515"/>